<keyword evidence="2" id="KW-1003">Cell membrane</keyword>
<evidence type="ECO:0000256" key="1">
    <source>
        <dbReference type="ARBA" id="ARBA00004651"/>
    </source>
</evidence>
<protein>
    <submittedName>
        <fullName evidence="7">LrgA family protein</fullName>
    </submittedName>
</protein>
<keyword evidence="5 6" id="KW-0472">Membrane</keyword>
<evidence type="ECO:0000256" key="4">
    <source>
        <dbReference type="ARBA" id="ARBA00022989"/>
    </source>
</evidence>
<dbReference type="PANTHER" id="PTHR33931:SF2">
    <property type="entry name" value="HOLIN-LIKE PROTEIN CIDA"/>
    <property type="match status" value="1"/>
</dbReference>
<comment type="subcellular location">
    <subcellularLocation>
        <location evidence="1">Cell membrane</location>
        <topology evidence="1">Multi-pass membrane protein</topology>
    </subcellularLocation>
</comment>
<keyword evidence="3 6" id="KW-0812">Transmembrane</keyword>
<dbReference type="GO" id="GO:0005886">
    <property type="term" value="C:plasma membrane"/>
    <property type="evidence" value="ECO:0007669"/>
    <property type="project" value="UniProtKB-SubCell"/>
</dbReference>
<organism evidence="7 8">
    <name type="scientific">Halomonas chromatireducens</name>
    <dbReference type="NCBI Taxonomy" id="507626"/>
    <lineage>
        <taxon>Bacteria</taxon>
        <taxon>Pseudomonadati</taxon>
        <taxon>Pseudomonadota</taxon>
        <taxon>Gammaproteobacteria</taxon>
        <taxon>Oceanospirillales</taxon>
        <taxon>Halomonadaceae</taxon>
        <taxon>Halomonas</taxon>
    </lineage>
</organism>
<evidence type="ECO:0000313" key="7">
    <source>
        <dbReference type="EMBL" id="AMC99144.1"/>
    </source>
</evidence>
<dbReference type="InterPro" id="IPR005538">
    <property type="entry name" value="LrgA/CidA"/>
</dbReference>
<dbReference type="KEGG" id="hco:LOKO_00040"/>
<dbReference type="Pfam" id="PF03788">
    <property type="entry name" value="LrgA"/>
    <property type="match status" value="1"/>
</dbReference>
<keyword evidence="8" id="KW-1185">Reference proteome</keyword>
<name>A0A0X8HAN4_9GAMM</name>
<dbReference type="Proteomes" id="UP000063387">
    <property type="component" value="Chromosome"/>
</dbReference>
<dbReference type="PANTHER" id="PTHR33931">
    <property type="entry name" value="HOLIN-LIKE PROTEIN CIDA-RELATED"/>
    <property type="match status" value="1"/>
</dbReference>
<reference evidence="7 8" key="1">
    <citation type="journal article" date="2016" name="Genome Announc.">
        <title>Draft Genome Sequence of 'Halomonas chromatireducens' Strain AGD 8-3, a Haloalkaliphilic Chromate- and Selenite-Reducing Gammaproteobacterium.</title>
        <authorList>
            <person name="Sharko F.S."/>
            <person name="Shapovalova A.A."/>
            <person name="Tsygankova S.V."/>
            <person name="Komova A.V."/>
            <person name="Boulygina E.S."/>
            <person name="Teslyuk A.B."/>
            <person name="Gotovtsev P.M."/>
            <person name="Namsaraev Z.B."/>
            <person name="Khijniak T.V."/>
            <person name="Nedoluzhko A.V."/>
            <person name="Vasilov R.G."/>
        </authorList>
    </citation>
    <scope>NUCLEOTIDE SEQUENCE [LARGE SCALE GENOMIC DNA]</scope>
    <source>
        <strain evidence="7 8">AGD 8-3</strain>
    </source>
</reference>
<reference evidence="7 8" key="2">
    <citation type="submission" date="2016-02" db="EMBL/GenBank/DDBJ databases">
        <authorList>
            <person name="Wen L."/>
            <person name="He K."/>
            <person name="Yang H."/>
        </authorList>
    </citation>
    <scope>NUCLEOTIDE SEQUENCE [LARGE SCALE GENOMIC DNA]</scope>
    <source>
        <strain evidence="7 8">AGD 8-3</strain>
    </source>
</reference>
<evidence type="ECO:0000313" key="8">
    <source>
        <dbReference type="Proteomes" id="UP000063387"/>
    </source>
</evidence>
<evidence type="ECO:0000256" key="2">
    <source>
        <dbReference type="ARBA" id="ARBA00022475"/>
    </source>
</evidence>
<feature type="transmembrane region" description="Helical" evidence="6">
    <location>
        <begin position="58"/>
        <end position="78"/>
    </location>
</feature>
<sequence length="118" mass="12801">MSSLYGFLWLVGFLLLGEALVWLLHLPVSPGVVGMLALTLWLMMRGRVSQEIQSASQPLIAILAMLIMPGVVGVFFIVEAFAGQWLIVGVALVLGTLLSVATTLWLMLRFMPKAGSDE</sequence>
<gene>
    <name evidence="7" type="ORF">LOKO_00040</name>
</gene>
<dbReference type="OrthoDB" id="6370997at2"/>
<proteinExistence type="predicted"/>
<feature type="transmembrane region" description="Helical" evidence="6">
    <location>
        <begin position="84"/>
        <end position="108"/>
    </location>
</feature>
<dbReference type="RefSeq" id="WP_066443435.1">
    <property type="nucleotide sequence ID" value="NZ_CP014226.1"/>
</dbReference>
<dbReference type="EMBL" id="CP014226">
    <property type="protein sequence ID" value="AMC99144.1"/>
    <property type="molecule type" value="Genomic_DNA"/>
</dbReference>
<evidence type="ECO:0000256" key="3">
    <source>
        <dbReference type="ARBA" id="ARBA00022692"/>
    </source>
</evidence>
<dbReference type="STRING" id="507626.LOKO_00040"/>
<dbReference type="PATRIC" id="fig|507626.3.peg.40"/>
<keyword evidence="4 6" id="KW-1133">Transmembrane helix</keyword>
<evidence type="ECO:0000256" key="5">
    <source>
        <dbReference type="ARBA" id="ARBA00023136"/>
    </source>
</evidence>
<dbReference type="AlphaFoldDB" id="A0A0X8HAN4"/>
<evidence type="ECO:0000256" key="6">
    <source>
        <dbReference type="SAM" id="Phobius"/>
    </source>
</evidence>
<feature type="transmembrane region" description="Helical" evidence="6">
    <location>
        <begin position="29"/>
        <end position="46"/>
    </location>
</feature>
<accession>A0A0X8HAN4</accession>